<dbReference type="InterPro" id="IPR009056">
    <property type="entry name" value="Cyt_c-like_dom"/>
</dbReference>
<dbReference type="RefSeq" id="WP_171680918.1">
    <property type="nucleotide sequence ID" value="NZ_JABGBN010000007.1"/>
</dbReference>
<dbReference type="PIRSF" id="PIRSF028099">
    <property type="entry name" value="DUF1111"/>
    <property type="match status" value="1"/>
</dbReference>
<evidence type="ECO:0000256" key="1">
    <source>
        <dbReference type="ARBA" id="ARBA00022617"/>
    </source>
</evidence>
<reference evidence="6 7" key="1">
    <citation type="submission" date="2020-05" db="EMBL/GenBank/DDBJ databases">
        <authorList>
            <person name="Niu N."/>
        </authorList>
    </citation>
    <scope>NUCLEOTIDE SEQUENCE [LARGE SCALE GENOMIC DNA]</scope>
    <source>
        <strain evidence="6 7">3340-03</strain>
    </source>
</reference>
<dbReference type="Gene3D" id="1.10.760.10">
    <property type="entry name" value="Cytochrome c-like domain"/>
    <property type="match status" value="1"/>
</dbReference>
<evidence type="ECO:0000256" key="4">
    <source>
        <dbReference type="PROSITE-ProRule" id="PRU00433"/>
    </source>
</evidence>
<dbReference type="PANTHER" id="PTHR30600">
    <property type="entry name" value="CYTOCHROME C PEROXIDASE-RELATED"/>
    <property type="match status" value="1"/>
</dbReference>
<evidence type="ECO:0000256" key="3">
    <source>
        <dbReference type="ARBA" id="ARBA00023004"/>
    </source>
</evidence>
<keyword evidence="7" id="KW-1185">Reference proteome</keyword>
<gene>
    <name evidence="6" type="ORF">HKX39_08620</name>
</gene>
<dbReference type="EMBL" id="JABGBN010000007">
    <property type="protein sequence ID" value="NOL52224.1"/>
    <property type="molecule type" value="Genomic_DNA"/>
</dbReference>
<proteinExistence type="predicted"/>
<dbReference type="GO" id="GO:0004130">
    <property type="term" value="F:cytochrome-c peroxidase activity"/>
    <property type="evidence" value="ECO:0007669"/>
    <property type="project" value="TreeGrafter"/>
</dbReference>
<feature type="domain" description="Cytochrome c" evidence="5">
    <location>
        <begin position="310"/>
        <end position="428"/>
    </location>
</feature>
<dbReference type="Proteomes" id="UP000537862">
    <property type="component" value="Unassembled WGS sequence"/>
</dbReference>
<dbReference type="SUPFAM" id="SSF46626">
    <property type="entry name" value="Cytochrome c"/>
    <property type="match status" value="1"/>
</dbReference>
<dbReference type="InterPro" id="IPR036909">
    <property type="entry name" value="Cyt_c-like_dom_sf"/>
</dbReference>
<dbReference type="InterPro" id="IPR051395">
    <property type="entry name" value="Cytochrome_c_Peroxidase/MauG"/>
</dbReference>
<keyword evidence="2 4" id="KW-0479">Metal-binding</keyword>
<accession>A0A849P7E6</accession>
<keyword evidence="3 4" id="KW-0408">Iron</keyword>
<dbReference type="PROSITE" id="PS51007">
    <property type="entry name" value="CYTC"/>
    <property type="match status" value="1"/>
</dbReference>
<dbReference type="AlphaFoldDB" id="A0A849P7E6"/>
<dbReference type="InterPro" id="IPR010538">
    <property type="entry name" value="DHOR"/>
</dbReference>
<protein>
    <submittedName>
        <fullName evidence="6">C-type cytochrome</fullName>
    </submittedName>
</protein>
<dbReference type="PANTHER" id="PTHR30600:SF4">
    <property type="entry name" value="CYTOCHROME C DOMAIN-CONTAINING PROTEIN"/>
    <property type="match status" value="1"/>
</dbReference>
<sequence length="428" mass="47749">MSVSVSVALADDSQSKNAQEDLLLQGRSFFHVPWVAAPSSTTARDGLGPLFNANTCSSCHLTTLKPQTSFLKTISTQDNTPPIRHFVLKLSQPHVQKQASQITTPDPVYGYQIAINAISSVSAEAKLSLQAKEKTFTFTDGTILPLRHWQVKLNNFAYGPLASETRTSLRIAPTLMGLSFIESIPEQNLIKSQQQQEKEFPLLAGRLNTVYHPANQQQTIGRFGWKASQADLITQTADAAFHDMGLTSIYYPTESCTPTQTDCLKAPQGRSAYPHEPSHDLTHPRLIAIAHYTANLALPKAIKTPPEEQSALQKGQALFKKMQCIVCHQAEQKTSSGEVFFPYSDFLLHDLGEELADHRPEFMAKTSEWRTTPLWRNRYKTHFLHDGRARTLLEAIAWHGGQAASSRELFKQLSPQEREALIIFLESL</sequence>
<comment type="caution">
    <text evidence="6">The sequence shown here is derived from an EMBL/GenBank/DDBJ whole genome shotgun (WGS) entry which is preliminary data.</text>
</comment>
<organism evidence="6 7">
    <name type="scientific">Pelistega suis</name>
    <dbReference type="NCBI Taxonomy" id="1631957"/>
    <lineage>
        <taxon>Bacteria</taxon>
        <taxon>Pseudomonadati</taxon>
        <taxon>Pseudomonadota</taxon>
        <taxon>Betaproteobacteria</taxon>
        <taxon>Burkholderiales</taxon>
        <taxon>Alcaligenaceae</taxon>
        <taxon>Pelistega</taxon>
    </lineage>
</organism>
<evidence type="ECO:0000259" key="5">
    <source>
        <dbReference type="PROSITE" id="PS51007"/>
    </source>
</evidence>
<evidence type="ECO:0000313" key="7">
    <source>
        <dbReference type="Proteomes" id="UP000537862"/>
    </source>
</evidence>
<evidence type="ECO:0000313" key="6">
    <source>
        <dbReference type="EMBL" id="NOL52224.1"/>
    </source>
</evidence>
<dbReference type="GO" id="GO:0009055">
    <property type="term" value="F:electron transfer activity"/>
    <property type="evidence" value="ECO:0007669"/>
    <property type="project" value="InterPro"/>
</dbReference>
<dbReference type="GO" id="GO:0020037">
    <property type="term" value="F:heme binding"/>
    <property type="evidence" value="ECO:0007669"/>
    <property type="project" value="InterPro"/>
</dbReference>
<name>A0A849P7E6_9BURK</name>
<keyword evidence="1 4" id="KW-0349">Heme</keyword>
<evidence type="ECO:0000256" key="2">
    <source>
        <dbReference type="ARBA" id="ARBA00022723"/>
    </source>
</evidence>
<dbReference type="Pfam" id="PF06537">
    <property type="entry name" value="DHOR"/>
    <property type="match status" value="1"/>
</dbReference>
<dbReference type="GO" id="GO:0046872">
    <property type="term" value="F:metal ion binding"/>
    <property type="evidence" value="ECO:0007669"/>
    <property type="project" value="UniProtKB-KW"/>
</dbReference>